<dbReference type="PANTHER" id="PTHR33619">
    <property type="entry name" value="POLYSACCHARIDE EXPORT PROTEIN GFCE-RELATED"/>
    <property type="match status" value="1"/>
</dbReference>
<evidence type="ECO:0000313" key="2">
    <source>
        <dbReference type="EMBL" id="EJW96205.1"/>
    </source>
</evidence>
<dbReference type="EMBL" id="AMCI01005400">
    <property type="protein sequence ID" value="EJW96205.1"/>
    <property type="molecule type" value="Genomic_DNA"/>
</dbReference>
<dbReference type="InterPro" id="IPR049712">
    <property type="entry name" value="Poly_export"/>
</dbReference>
<evidence type="ECO:0000259" key="1">
    <source>
        <dbReference type="Pfam" id="PF10531"/>
    </source>
</evidence>
<feature type="non-terminal residue" evidence="2">
    <location>
        <position position="242"/>
    </location>
</feature>
<proteinExistence type="predicted"/>
<sequence>NGQQRGNVHLANNDVIVVGAYDCLVNITGKVKRPMYYEMKRNESLASLIRYAGGFSGDAYTKSVRVFRKTGREWSIYNVNEFDTSSFGMSDADSVDVDSVIARYDNMVEVRGAVFRPGQYEVGGDINTVKSLLLAAEGVTEEAFTARAVMHRLKTDRTMEVVSVDVEGILTGRAADIPLQNGDVLFVPTRTDMQEERTLTIDGEVQYPGIYQYADNETLEDFILQAGGLTMKASTVRVDVSR</sequence>
<name>J9C8J3_9ZZZZ</name>
<feature type="non-terminal residue" evidence="2">
    <location>
        <position position="1"/>
    </location>
</feature>
<gene>
    <name evidence="2" type="ORF">EVA_15688</name>
</gene>
<accession>J9C8J3</accession>
<dbReference type="GO" id="GO:0015159">
    <property type="term" value="F:polysaccharide transmembrane transporter activity"/>
    <property type="evidence" value="ECO:0007669"/>
    <property type="project" value="InterPro"/>
</dbReference>
<comment type="caution">
    <text evidence="2">The sequence shown here is derived from an EMBL/GenBank/DDBJ whole genome shotgun (WGS) entry which is preliminary data.</text>
</comment>
<feature type="domain" description="Soluble ligand binding" evidence="1">
    <location>
        <begin position="25"/>
        <end position="70"/>
    </location>
</feature>
<dbReference type="Gene3D" id="3.10.560.10">
    <property type="entry name" value="Outer membrane lipoprotein wza domain like"/>
    <property type="match status" value="3"/>
</dbReference>
<dbReference type="SUPFAM" id="SSF142984">
    <property type="entry name" value="Nqo1 middle domain-like"/>
    <property type="match status" value="1"/>
</dbReference>
<protein>
    <submittedName>
        <fullName evidence="2">Polysaccharide biosynthesis/export protein</fullName>
    </submittedName>
</protein>
<dbReference type="InterPro" id="IPR019554">
    <property type="entry name" value="Soluble_ligand-bd"/>
</dbReference>
<dbReference type="PANTHER" id="PTHR33619:SF3">
    <property type="entry name" value="POLYSACCHARIDE EXPORT PROTEIN GFCE-RELATED"/>
    <property type="match status" value="1"/>
</dbReference>
<dbReference type="Pfam" id="PF10531">
    <property type="entry name" value="SLBB"/>
    <property type="match status" value="2"/>
</dbReference>
<reference evidence="2" key="1">
    <citation type="journal article" date="2012" name="PLoS ONE">
        <title>Gene sets for utilization of primary and secondary nutrition supplies in the distal gut of endangered iberian lynx.</title>
        <authorList>
            <person name="Alcaide M."/>
            <person name="Messina E."/>
            <person name="Richter M."/>
            <person name="Bargiela R."/>
            <person name="Peplies J."/>
            <person name="Huws S.A."/>
            <person name="Newbold C.J."/>
            <person name="Golyshin P.N."/>
            <person name="Simon M.A."/>
            <person name="Lopez G."/>
            <person name="Yakimov M.M."/>
            <person name="Ferrer M."/>
        </authorList>
    </citation>
    <scope>NUCLEOTIDE SEQUENCE</scope>
</reference>
<organism evidence="2">
    <name type="scientific">gut metagenome</name>
    <dbReference type="NCBI Taxonomy" id="749906"/>
    <lineage>
        <taxon>unclassified sequences</taxon>
        <taxon>metagenomes</taxon>
        <taxon>organismal metagenomes</taxon>
    </lineage>
</organism>
<feature type="domain" description="Soluble ligand binding" evidence="1">
    <location>
        <begin position="200"/>
        <end position="242"/>
    </location>
</feature>
<dbReference type="AlphaFoldDB" id="J9C8J3"/>